<dbReference type="RefSeq" id="XP_024333276.1">
    <property type="nucleotide sequence ID" value="XM_024487492.1"/>
</dbReference>
<name>A0A1X6MJW3_9APHY</name>
<keyword evidence="3" id="KW-1185">Reference proteome</keyword>
<sequence length="552" mass="60113">MSVCDASLAHRGVQPPACPPWCRPATTGVARCRPTPSDVPVPTATNAPAVLAHSPDDAKGNPTVAPSRSHACVFACEQDIPRRHAHAPRACVMVLTGLVEDEDEDEGEPARWHCTSPIARATCETICASSAMHPALCRSLARDSGSPGSDAGLRAALRVGCQADDCPRRAHGTQDRTPRDADMGVRAVGGFSVQGCTSGPIVEDAASNTREAQARAPAEMRVARVLALRKATRAAALRTRRARERERPLPRETRSGLTTLPDVCAERSVALRFASCARSTSALREDVECETVGQRATEAGTKGKGKRRTIRGRCARTEDVKTRPSTVRDGRQDAGTEGSGDDCAHAVMGSPGATQLRGHRRELPKSMRGTGDRQWSWIASRAHGRALRDELHERASLPMWRGCDDQRLRRNERLGMMVGDVRASRARDELGSERQHRQSDARRQVAVVSTAGHEFRINLACAQIFSDRSGFLCECVSRRHGSRLEIARGDGPTVFTNVKESTGVDSDTDLILTAWKAVSRSGSEAGWSGWRMKTFEKRSTKNRISHCIDRRY</sequence>
<reference evidence="2 3" key="1">
    <citation type="submission" date="2017-04" db="EMBL/GenBank/DDBJ databases">
        <title>Genome Sequence of the Model Brown-Rot Fungus Postia placenta SB12.</title>
        <authorList>
            <consortium name="DOE Joint Genome Institute"/>
            <person name="Gaskell J."/>
            <person name="Kersten P."/>
            <person name="Larrondo L.F."/>
            <person name="Canessa P."/>
            <person name="Martinez D."/>
            <person name="Hibbett D."/>
            <person name="Schmoll M."/>
            <person name="Kubicek C.P."/>
            <person name="Martinez A.T."/>
            <person name="Yadav J."/>
            <person name="Master E."/>
            <person name="Magnuson J.K."/>
            <person name="James T."/>
            <person name="Yaver D."/>
            <person name="Berka R."/>
            <person name="Labutti K."/>
            <person name="Lipzen A."/>
            <person name="Aerts A."/>
            <person name="Barry K."/>
            <person name="Henrissat B."/>
            <person name="Blanchette R."/>
            <person name="Grigoriev I."/>
            <person name="Cullen D."/>
        </authorList>
    </citation>
    <scope>NUCLEOTIDE SEQUENCE [LARGE SCALE GENOMIC DNA]</scope>
    <source>
        <strain evidence="2 3">MAD-698-R-SB12</strain>
    </source>
</reference>
<evidence type="ECO:0000256" key="1">
    <source>
        <dbReference type="SAM" id="MobiDB-lite"/>
    </source>
</evidence>
<dbReference type="GeneID" id="36332441"/>
<organism evidence="2 3">
    <name type="scientific">Postia placenta MAD-698-R-SB12</name>
    <dbReference type="NCBI Taxonomy" id="670580"/>
    <lineage>
        <taxon>Eukaryota</taxon>
        <taxon>Fungi</taxon>
        <taxon>Dikarya</taxon>
        <taxon>Basidiomycota</taxon>
        <taxon>Agaricomycotina</taxon>
        <taxon>Agaricomycetes</taxon>
        <taxon>Polyporales</taxon>
        <taxon>Adustoporiaceae</taxon>
        <taxon>Rhodonia</taxon>
    </lineage>
</organism>
<dbReference type="Proteomes" id="UP000194127">
    <property type="component" value="Unassembled WGS sequence"/>
</dbReference>
<feature type="compositionally biased region" description="Basic and acidic residues" evidence="1">
    <location>
        <begin position="315"/>
        <end position="334"/>
    </location>
</feature>
<protein>
    <submittedName>
        <fullName evidence="2">Uncharacterized protein</fullName>
    </submittedName>
</protein>
<dbReference type="AlphaFoldDB" id="A0A1X6MJW3"/>
<dbReference type="OrthoDB" id="10290241at2759"/>
<feature type="region of interest" description="Disordered" evidence="1">
    <location>
        <begin position="299"/>
        <end position="372"/>
    </location>
</feature>
<evidence type="ECO:0000313" key="3">
    <source>
        <dbReference type="Proteomes" id="UP000194127"/>
    </source>
</evidence>
<evidence type="ECO:0000313" key="2">
    <source>
        <dbReference type="EMBL" id="OSX56482.1"/>
    </source>
</evidence>
<proteinExistence type="predicted"/>
<dbReference type="EMBL" id="KZ110613">
    <property type="protein sequence ID" value="OSX56482.1"/>
    <property type="molecule type" value="Genomic_DNA"/>
</dbReference>
<feature type="compositionally biased region" description="Basic residues" evidence="1">
    <location>
        <begin position="303"/>
        <end position="314"/>
    </location>
</feature>
<feature type="region of interest" description="Disordered" evidence="1">
    <location>
        <begin position="41"/>
        <end position="64"/>
    </location>
</feature>
<gene>
    <name evidence="2" type="ORF">POSPLADRAFT_1160032</name>
</gene>
<accession>A0A1X6MJW3</accession>